<reference evidence="2" key="1">
    <citation type="journal article" date="2020" name="Fungal Divers.">
        <title>Resolving the Mortierellaceae phylogeny through synthesis of multi-gene phylogenetics and phylogenomics.</title>
        <authorList>
            <person name="Vandepol N."/>
            <person name="Liber J."/>
            <person name="Desiro A."/>
            <person name="Na H."/>
            <person name="Kennedy M."/>
            <person name="Barry K."/>
            <person name="Grigoriev I.V."/>
            <person name="Miller A.N."/>
            <person name="O'Donnell K."/>
            <person name="Stajich J.E."/>
            <person name="Bonito G."/>
        </authorList>
    </citation>
    <scope>NUCLEOTIDE SEQUENCE</scope>
    <source>
        <strain evidence="2">NRRL 2769</strain>
    </source>
</reference>
<proteinExistence type="predicted"/>
<name>A0A9P6MPA6_9FUNG</name>
<keyword evidence="3" id="KW-1185">Reference proteome</keyword>
<dbReference type="AlphaFoldDB" id="A0A9P6MPA6"/>
<gene>
    <name evidence="2" type="ORF">BGZ80_003598</name>
</gene>
<protein>
    <submittedName>
        <fullName evidence="2">Uncharacterized protein</fullName>
    </submittedName>
</protein>
<evidence type="ECO:0000313" key="2">
    <source>
        <dbReference type="EMBL" id="KAG0008308.1"/>
    </source>
</evidence>
<dbReference type="Proteomes" id="UP000703661">
    <property type="component" value="Unassembled WGS sequence"/>
</dbReference>
<dbReference type="EMBL" id="JAAAID010001962">
    <property type="protein sequence ID" value="KAG0008308.1"/>
    <property type="molecule type" value="Genomic_DNA"/>
</dbReference>
<accession>A0A9P6MPA6</accession>
<comment type="caution">
    <text evidence="2">The sequence shown here is derived from an EMBL/GenBank/DDBJ whole genome shotgun (WGS) entry which is preliminary data.</text>
</comment>
<feature type="region of interest" description="Disordered" evidence="1">
    <location>
        <begin position="52"/>
        <end position="86"/>
    </location>
</feature>
<sequence>MDFLVEILPELTDEESDQASLGVHVQGSVLHTSIGGDLGFVGDSMDVVLQEGPCKGQTPRPAPLDTEHSSQNGHWGPLDSLGFPSDPITECREWL</sequence>
<evidence type="ECO:0000313" key="3">
    <source>
        <dbReference type="Proteomes" id="UP000703661"/>
    </source>
</evidence>
<evidence type="ECO:0000256" key="1">
    <source>
        <dbReference type="SAM" id="MobiDB-lite"/>
    </source>
</evidence>
<organism evidence="2 3">
    <name type="scientific">Entomortierella chlamydospora</name>
    <dbReference type="NCBI Taxonomy" id="101097"/>
    <lineage>
        <taxon>Eukaryota</taxon>
        <taxon>Fungi</taxon>
        <taxon>Fungi incertae sedis</taxon>
        <taxon>Mucoromycota</taxon>
        <taxon>Mortierellomycotina</taxon>
        <taxon>Mortierellomycetes</taxon>
        <taxon>Mortierellales</taxon>
        <taxon>Mortierellaceae</taxon>
        <taxon>Entomortierella</taxon>
    </lineage>
</organism>